<organism evidence="1">
    <name type="scientific">Anguilla anguilla</name>
    <name type="common">European freshwater eel</name>
    <name type="synonym">Muraena anguilla</name>
    <dbReference type="NCBI Taxonomy" id="7936"/>
    <lineage>
        <taxon>Eukaryota</taxon>
        <taxon>Metazoa</taxon>
        <taxon>Chordata</taxon>
        <taxon>Craniata</taxon>
        <taxon>Vertebrata</taxon>
        <taxon>Euteleostomi</taxon>
        <taxon>Actinopterygii</taxon>
        <taxon>Neopterygii</taxon>
        <taxon>Teleostei</taxon>
        <taxon>Anguilliformes</taxon>
        <taxon>Anguillidae</taxon>
        <taxon>Anguilla</taxon>
    </lineage>
</organism>
<protein>
    <submittedName>
        <fullName evidence="1">Uncharacterized protein</fullName>
    </submittedName>
</protein>
<reference evidence="1" key="2">
    <citation type="journal article" date="2015" name="Fish Shellfish Immunol.">
        <title>Early steps in the European eel (Anguilla anguilla)-Vibrio vulnificus interaction in the gills: Role of the RtxA13 toxin.</title>
        <authorList>
            <person name="Callol A."/>
            <person name="Pajuelo D."/>
            <person name="Ebbesson L."/>
            <person name="Teles M."/>
            <person name="MacKenzie S."/>
            <person name="Amaro C."/>
        </authorList>
    </citation>
    <scope>NUCLEOTIDE SEQUENCE</scope>
</reference>
<proteinExistence type="predicted"/>
<evidence type="ECO:0000313" key="1">
    <source>
        <dbReference type="EMBL" id="JAH50043.1"/>
    </source>
</evidence>
<name>A0A0E9TBE5_ANGAN</name>
<dbReference type="AlphaFoldDB" id="A0A0E9TBE5"/>
<sequence>MQYSNSMQRGSGPARTQTHDLLLPNHCTTTFLGYCTHKF</sequence>
<accession>A0A0E9TBE5</accession>
<dbReference type="EMBL" id="GBXM01058534">
    <property type="protein sequence ID" value="JAH50043.1"/>
    <property type="molecule type" value="Transcribed_RNA"/>
</dbReference>
<reference evidence="1" key="1">
    <citation type="submission" date="2014-11" db="EMBL/GenBank/DDBJ databases">
        <authorList>
            <person name="Amaro Gonzalez C."/>
        </authorList>
    </citation>
    <scope>NUCLEOTIDE SEQUENCE</scope>
</reference>